<keyword evidence="1" id="KW-0328">Glycosyltransferase</keyword>
<dbReference type="RefSeq" id="WP_337714486.1">
    <property type="nucleotide sequence ID" value="NZ_JBBEGL010000004.1"/>
</dbReference>
<evidence type="ECO:0000313" key="2">
    <source>
        <dbReference type="Proteomes" id="UP001370100"/>
    </source>
</evidence>
<name>A0ABU8N6G1_9PSEU</name>
<comment type="caution">
    <text evidence="1">The sequence shown here is derived from an EMBL/GenBank/DDBJ whole genome shotgun (WGS) entry which is preliminary data.</text>
</comment>
<keyword evidence="2" id="KW-1185">Reference proteome</keyword>
<gene>
    <name evidence="1" type="ORF">WCD41_16155</name>
</gene>
<keyword evidence="1" id="KW-0808">Transferase</keyword>
<evidence type="ECO:0000313" key="1">
    <source>
        <dbReference type="EMBL" id="MEJ2887995.1"/>
    </source>
</evidence>
<proteinExistence type="predicted"/>
<dbReference type="Gene3D" id="3.40.50.2000">
    <property type="entry name" value="Glycogen Phosphorylase B"/>
    <property type="match status" value="1"/>
</dbReference>
<accession>A0ABU8N6G1</accession>
<protein>
    <submittedName>
        <fullName evidence="1">Glycosyltransferase</fullName>
        <ecNumber evidence="1">2.4.-.-</ecNumber>
    </submittedName>
</protein>
<reference evidence="1 2" key="1">
    <citation type="submission" date="2024-03" db="EMBL/GenBank/DDBJ databases">
        <title>Actinomycetospora sp. OC33-EN06, a novel actinomycete isolated from wild orchid (Aerides multiflora).</title>
        <authorList>
            <person name="Suriyachadkun C."/>
        </authorList>
    </citation>
    <scope>NUCLEOTIDE SEQUENCE [LARGE SCALE GENOMIC DNA]</scope>
    <source>
        <strain evidence="1 2">OC33-EN06</strain>
    </source>
</reference>
<organism evidence="1 2">
    <name type="scientific">Actinomycetospora aeridis</name>
    <dbReference type="NCBI Taxonomy" id="3129231"/>
    <lineage>
        <taxon>Bacteria</taxon>
        <taxon>Bacillati</taxon>
        <taxon>Actinomycetota</taxon>
        <taxon>Actinomycetes</taxon>
        <taxon>Pseudonocardiales</taxon>
        <taxon>Pseudonocardiaceae</taxon>
        <taxon>Actinomycetospora</taxon>
    </lineage>
</organism>
<sequence length="367" mass="38547">MHHSRSTAIVELEPLGHRLRYVRLLLLGLSPTQRLLLVPPSVAASPEFVEHLGDLDAAVVPLSSDDHDTAIPEAVALATRHGAGHFVVPEGDKAVRPLLRTLLRGTLGRSRPRRPAITLLLMRTAMPGGSEAATVGMALKPGLVAALRRLPAVRVLFLTDAFGVVTRRRGFPGVEPVRDPVVPPAELPATPRSGRARVGAFGVISARKNVPVLVRAAASRDDVDVVLAGRCEPDVREFLADDPDAARLRAAGRLHVDDRLLDEAEFDAALRSVDVAAVLHDNDAPSGIVAEACARGVPVLGPDRGWIATVLDVTGCGVGASVGNPTDVANALTQLLGDHERYVVSARKAAGALGADDFVGGLLGDRA</sequence>
<dbReference type="EC" id="2.4.-.-" evidence="1"/>
<dbReference type="EMBL" id="JBBEGL010000004">
    <property type="protein sequence ID" value="MEJ2887995.1"/>
    <property type="molecule type" value="Genomic_DNA"/>
</dbReference>
<dbReference type="Proteomes" id="UP001370100">
    <property type="component" value="Unassembled WGS sequence"/>
</dbReference>
<dbReference type="GO" id="GO:0016757">
    <property type="term" value="F:glycosyltransferase activity"/>
    <property type="evidence" value="ECO:0007669"/>
    <property type="project" value="UniProtKB-KW"/>
</dbReference>
<dbReference type="SUPFAM" id="SSF53756">
    <property type="entry name" value="UDP-Glycosyltransferase/glycogen phosphorylase"/>
    <property type="match status" value="1"/>
</dbReference>